<comment type="caution">
    <text evidence="2">The sequence shown here is derived from an EMBL/GenBank/DDBJ whole genome shotgun (WGS) entry which is preliminary data.</text>
</comment>
<gene>
    <name evidence="2" type="primary">rbn</name>
    <name evidence="2" type="ORF">CLTHE_10670</name>
</gene>
<keyword evidence="2" id="KW-0378">Hydrolase</keyword>
<dbReference type="SMART" id="SM00849">
    <property type="entry name" value="Lactamase_B"/>
    <property type="match status" value="1"/>
</dbReference>
<evidence type="ECO:0000313" key="2">
    <source>
        <dbReference type="EMBL" id="OPX48778.1"/>
    </source>
</evidence>
<dbReference type="EC" id="3.1.26.11" evidence="2"/>
<feature type="domain" description="Metallo-beta-lactamase" evidence="1">
    <location>
        <begin position="16"/>
        <end position="213"/>
    </location>
</feature>
<dbReference type="EMBL" id="LTAY01000028">
    <property type="protein sequence ID" value="OPX48778.1"/>
    <property type="molecule type" value="Genomic_DNA"/>
</dbReference>
<dbReference type="OrthoDB" id="9803916at2"/>
<dbReference type="RefSeq" id="WP_080022340.1">
    <property type="nucleotide sequence ID" value="NZ_LTAY01000028.1"/>
</dbReference>
<organism evidence="2 3">
    <name type="scientific">Clostridium thermobutyricum DSM 4928</name>
    <dbReference type="NCBI Taxonomy" id="1121339"/>
    <lineage>
        <taxon>Bacteria</taxon>
        <taxon>Bacillati</taxon>
        <taxon>Bacillota</taxon>
        <taxon>Clostridia</taxon>
        <taxon>Eubacteriales</taxon>
        <taxon>Clostridiaceae</taxon>
        <taxon>Clostridium</taxon>
    </lineage>
</organism>
<dbReference type="Pfam" id="PF23023">
    <property type="entry name" value="Anti-Pycsar_Apyc1"/>
    <property type="match status" value="1"/>
</dbReference>
<dbReference type="InterPro" id="IPR001279">
    <property type="entry name" value="Metallo-B-lactamas"/>
</dbReference>
<dbReference type="PANTHER" id="PTHR42663">
    <property type="entry name" value="HYDROLASE C777.06C-RELATED-RELATED"/>
    <property type="match status" value="1"/>
</dbReference>
<dbReference type="SUPFAM" id="SSF56281">
    <property type="entry name" value="Metallo-hydrolase/oxidoreductase"/>
    <property type="match status" value="1"/>
</dbReference>
<name>A0A1V4SYG8_9CLOT</name>
<protein>
    <submittedName>
        <fullName evidence="2">Ribonuclease BN</fullName>
        <ecNumber evidence="2">3.1.26.11</ecNumber>
    </submittedName>
</protein>
<evidence type="ECO:0000259" key="1">
    <source>
        <dbReference type="SMART" id="SM00849"/>
    </source>
</evidence>
<dbReference type="InterPro" id="IPR036866">
    <property type="entry name" value="RibonucZ/Hydroxyglut_hydro"/>
</dbReference>
<dbReference type="Gene3D" id="3.60.15.10">
    <property type="entry name" value="Ribonuclease Z/Hydroxyacylglutathione hydrolase-like"/>
    <property type="match status" value="1"/>
</dbReference>
<evidence type="ECO:0000313" key="3">
    <source>
        <dbReference type="Proteomes" id="UP000191448"/>
    </source>
</evidence>
<dbReference type="GO" id="GO:0042781">
    <property type="term" value="F:3'-tRNA processing endoribonuclease activity"/>
    <property type="evidence" value="ECO:0007669"/>
    <property type="project" value="UniProtKB-EC"/>
</dbReference>
<sequence length="234" mass="26981">MLKFIGKGSAFNTKLGNTSAYIKKEKSIILIDCGGTVFHDLKTKGVLENCETLHIIITHTHPDHVGSLGDLIFYSHYIKGIKPKIYFPHKKTIEDMLAYVGVSKEFYDVESRYVNWIKDKEFGNVDLEFSNNKHVVEIPSYGFLIKINGEKYYYSGDTNEINPEAIKLLERNKKAIVYHEVSSLDIEKSPHTNIKSLEDAFKKEVRDRVYLMHLDEEIDEDELKSKGFKIVEVE</sequence>
<dbReference type="Proteomes" id="UP000191448">
    <property type="component" value="Unassembled WGS sequence"/>
</dbReference>
<dbReference type="AlphaFoldDB" id="A0A1V4SYG8"/>
<reference evidence="2 3" key="1">
    <citation type="submission" date="2016-02" db="EMBL/GenBank/DDBJ databases">
        <title>Genome sequence of Clostridium thermobutyricum DSM 4928.</title>
        <authorList>
            <person name="Poehlein A."/>
            <person name="Daniel R."/>
        </authorList>
    </citation>
    <scope>NUCLEOTIDE SEQUENCE [LARGE SCALE GENOMIC DNA]</scope>
    <source>
        <strain evidence="2 3">DSM 4928</strain>
    </source>
</reference>
<accession>A0A1V4SYG8</accession>
<dbReference type="PANTHER" id="PTHR42663:SF6">
    <property type="entry name" value="HYDROLASE C777.06C-RELATED"/>
    <property type="match status" value="1"/>
</dbReference>
<proteinExistence type="predicted"/>